<reference evidence="2 3" key="1">
    <citation type="journal article" date="2014" name="Front. Microbiol.">
        <title>Population and genomic analysis of the genus Halorubrum.</title>
        <authorList>
            <person name="Fullmer M.S."/>
            <person name="Soucy S.M."/>
            <person name="Swithers K.S."/>
            <person name="Makkay A.M."/>
            <person name="Wheeler R."/>
            <person name="Ventosa A."/>
            <person name="Gogarten J.P."/>
            <person name="Papke R.T."/>
        </authorList>
    </citation>
    <scope>NUCLEOTIDE SEQUENCE [LARGE SCALE GENOMIC DNA]</scope>
    <source>
        <strain evidence="2 3">C49</strain>
    </source>
</reference>
<name>A0A2G1WGH7_9EURY</name>
<keyword evidence="3" id="KW-1185">Reference proteome</keyword>
<feature type="transmembrane region" description="Helical" evidence="1">
    <location>
        <begin position="12"/>
        <end position="33"/>
    </location>
</feature>
<evidence type="ECO:0000256" key="1">
    <source>
        <dbReference type="SAM" id="Phobius"/>
    </source>
</evidence>
<keyword evidence="1" id="KW-0472">Membrane</keyword>
<keyword evidence="1" id="KW-1133">Transmembrane helix</keyword>
<organism evidence="2 3">
    <name type="scientific">Halorubrum persicum</name>
    <dbReference type="NCBI Taxonomy" id="1383844"/>
    <lineage>
        <taxon>Archaea</taxon>
        <taxon>Methanobacteriati</taxon>
        <taxon>Methanobacteriota</taxon>
        <taxon>Stenosarchaea group</taxon>
        <taxon>Halobacteria</taxon>
        <taxon>Halobacteriales</taxon>
        <taxon>Haloferacaceae</taxon>
        <taxon>Halorubrum</taxon>
    </lineage>
</organism>
<accession>A0A2G1WGH7</accession>
<evidence type="ECO:0000313" key="3">
    <source>
        <dbReference type="Proteomes" id="UP000222824"/>
    </source>
</evidence>
<feature type="transmembrane region" description="Helical" evidence="1">
    <location>
        <begin position="39"/>
        <end position="58"/>
    </location>
</feature>
<keyword evidence="1" id="KW-0812">Transmembrane</keyword>
<sequence>MPGRPSQSKPLQYVGALVALIAIVGYVVFDWRFGESDEIAPFVIGVVCAILAVGWTLYQRR</sequence>
<dbReference type="AlphaFoldDB" id="A0A2G1WGH7"/>
<comment type="caution">
    <text evidence="2">The sequence shown here is derived from an EMBL/GenBank/DDBJ whole genome shotgun (WGS) entry which is preliminary data.</text>
</comment>
<evidence type="ECO:0000313" key="2">
    <source>
        <dbReference type="EMBL" id="PHQ38076.1"/>
    </source>
</evidence>
<protein>
    <submittedName>
        <fullName evidence="2">Uncharacterized protein</fullName>
    </submittedName>
</protein>
<gene>
    <name evidence="2" type="ORF">DJ69_13510</name>
</gene>
<dbReference type="Proteomes" id="UP000222824">
    <property type="component" value="Unassembled WGS sequence"/>
</dbReference>
<proteinExistence type="predicted"/>
<dbReference type="EMBL" id="NHOA01000122">
    <property type="protein sequence ID" value="PHQ38076.1"/>
    <property type="molecule type" value="Genomic_DNA"/>
</dbReference>